<comment type="subunit">
    <text evidence="6">Associated with the spliceosome.</text>
</comment>
<feature type="coiled-coil region" evidence="7">
    <location>
        <begin position="176"/>
        <end position="204"/>
    </location>
</feature>
<evidence type="ECO:0000256" key="4">
    <source>
        <dbReference type="ARBA" id="ARBA00022833"/>
    </source>
</evidence>
<name>A0AAD5XY79_9FUNG</name>
<proteinExistence type="inferred from homology"/>
<dbReference type="Proteomes" id="UP001211065">
    <property type="component" value="Unassembled WGS sequence"/>
</dbReference>
<feature type="compositionally biased region" description="Acidic residues" evidence="8">
    <location>
        <begin position="292"/>
        <end position="303"/>
    </location>
</feature>
<keyword evidence="2 5" id="KW-0479">Metal-binding</keyword>
<feature type="compositionally biased region" description="Basic and acidic residues" evidence="8">
    <location>
        <begin position="309"/>
        <end position="319"/>
    </location>
</feature>
<keyword evidence="6" id="KW-0508">mRNA splicing</keyword>
<dbReference type="GO" id="GO:0005684">
    <property type="term" value="C:U2-type spliceosomal complex"/>
    <property type="evidence" value="ECO:0007669"/>
    <property type="project" value="TreeGrafter"/>
</dbReference>
<keyword evidence="7" id="KW-0175">Coiled coil</keyword>
<accession>A0AAD5XY79</accession>
<evidence type="ECO:0000256" key="3">
    <source>
        <dbReference type="ARBA" id="ARBA00022771"/>
    </source>
</evidence>
<feature type="region of interest" description="Disordered" evidence="8">
    <location>
        <begin position="1"/>
        <end position="24"/>
    </location>
</feature>
<comment type="subcellular location">
    <subcellularLocation>
        <location evidence="6">Nucleus</location>
    </subcellularLocation>
</comment>
<keyword evidence="6" id="KW-0747">Spliceosome</keyword>
<feature type="region of interest" description="Disordered" evidence="8">
    <location>
        <begin position="285"/>
        <end position="319"/>
    </location>
</feature>
<evidence type="ECO:0000256" key="8">
    <source>
        <dbReference type="SAM" id="MobiDB-lite"/>
    </source>
</evidence>
<dbReference type="SMART" id="SM00184">
    <property type="entry name" value="RING"/>
    <property type="match status" value="1"/>
</dbReference>
<comment type="similarity">
    <text evidence="1 6">Belongs to the CWC24 family.</text>
</comment>
<gene>
    <name evidence="11" type="ORF">HK099_006277</name>
</gene>
<dbReference type="InterPro" id="IPR039971">
    <property type="entry name" value="CWC24-like"/>
</dbReference>
<comment type="caution">
    <text evidence="11">The sequence shown here is derived from an EMBL/GenBank/DDBJ whole genome shotgun (WGS) entry which is preliminary data.</text>
</comment>
<feature type="zinc finger region" description="C3H1-type" evidence="5">
    <location>
        <begin position="136"/>
        <end position="164"/>
    </location>
</feature>
<dbReference type="PROSITE" id="PS50103">
    <property type="entry name" value="ZF_C3H1"/>
    <property type="match status" value="1"/>
</dbReference>
<keyword evidence="6" id="KW-0238">DNA-binding</keyword>
<reference evidence="11" key="1">
    <citation type="submission" date="2020-05" db="EMBL/GenBank/DDBJ databases">
        <title>Phylogenomic resolution of chytrid fungi.</title>
        <authorList>
            <person name="Stajich J.E."/>
            <person name="Amses K."/>
            <person name="Simmons R."/>
            <person name="Seto K."/>
            <person name="Myers J."/>
            <person name="Bonds A."/>
            <person name="Quandt C.A."/>
            <person name="Barry K."/>
            <person name="Liu P."/>
            <person name="Grigoriev I."/>
            <person name="Longcore J.E."/>
            <person name="James T.Y."/>
        </authorList>
    </citation>
    <scope>NUCLEOTIDE SEQUENCE</scope>
    <source>
        <strain evidence="11">JEL0476</strain>
    </source>
</reference>
<dbReference type="PANTHER" id="PTHR12930:SF0">
    <property type="entry name" value="RING FINGER PROTEIN 113B"/>
    <property type="match status" value="1"/>
</dbReference>
<dbReference type="Gene3D" id="3.30.40.10">
    <property type="entry name" value="Zinc/RING finger domain, C3HC4 (zinc finger)"/>
    <property type="match status" value="1"/>
</dbReference>
<evidence type="ECO:0000256" key="7">
    <source>
        <dbReference type="SAM" id="Coils"/>
    </source>
</evidence>
<keyword evidence="12" id="KW-1185">Reference proteome</keyword>
<sequence>MFKKKTVKKNIRKREKSSSGDDVETKIQKVSIPIQKGLLSTANKIQLKEQVIFKASGSAASLVKNEATRTIDVDGGEELNSNQTIVEAEDGVYLGSKNYRELVNKKVEKTTQSNASKIRAGPLYAPTNVRLTTRFDFAPDVCKDYKETGFCGFGDSCKFMHDRGDYKSGWEIDLEWDREQRKLAKELEEKKFLEETEGKEFEEEIEEDGIPLDCPICNREFKDPVTTKCGHNFCESCALKHNQKNKNCFLCNEPTKGIFQINQDLLKSIKEKKLKLNEREKEINLKNKDNEFKDEEEDDEENNFSDQEAALKELNEQKE</sequence>
<dbReference type="GO" id="GO:0006397">
    <property type="term" value="P:mRNA processing"/>
    <property type="evidence" value="ECO:0007669"/>
    <property type="project" value="UniProtKB-KW"/>
</dbReference>
<evidence type="ECO:0000259" key="10">
    <source>
        <dbReference type="PROSITE" id="PS50103"/>
    </source>
</evidence>
<dbReference type="CDD" id="cd16539">
    <property type="entry name" value="RING-HC_RNF113A_B"/>
    <property type="match status" value="1"/>
</dbReference>
<feature type="domain" description="C3H1-type" evidence="10">
    <location>
        <begin position="136"/>
        <end position="164"/>
    </location>
</feature>
<organism evidence="11 12">
    <name type="scientific">Clydaea vesicula</name>
    <dbReference type="NCBI Taxonomy" id="447962"/>
    <lineage>
        <taxon>Eukaryota</taxon>
        <taxon>Fungi</taxon>
        <taxon>Fungi incertae sedis</taxon>
        <taxon>Chytridiomycota</taxon>
        <taxon>Chytridiomycota incertae sedis</taxon>
        <taxon>Chytridiomycetes</taxon>
        <taxon>Lobulomycetales</taxon>
        <taxon>Lobulomycetaceae</taxon>
        <taxon>Clydaea</taxon>
    </lineage>
</organism>
<dbReference type="EMBL" id="JADGJW010000053">
    <property type="protein sequence ID" value="KAJ3225777.1"/>
    <property type="molecule type" value="Genomic_DNA"/>
</dbReference>
<dbReference type="PROSITE" id="PS50089">
    <property type="entry name" value="ZF_RING_2"/>
    <property type="match status" value="1"/>
</dbReference>
<comment type="function">
    <text evidence="6">Involved in pre-mRNA splicing.</text>
</comment>
<dbReference type="Pfam" id="PF00097">
    <property type="entry name" value="zf-C3HC4"/>
    <property type="match status" value="1"/>
</dbReference>
<dbReference type="GO" id="GO:0008270">
    <property type="term" value="F:zinc ion binding"/>
    <property type="evidence" value="ECO:0007669"/>
    <property type="project" value="UniProtKB-KW"/>
</dbReference>
<evidence type="ECO:0000256" key="5">
    <source>
        <dbReference type="PROSITE-ProRule" id="PRU00723"/>
    </source>
</evidence>
<dbReference type="GO" id="GO:0003677">
    <property type="term" value="F:DNA binding"/>
    <property type="evidence" value="ECO:0007669"/>
    <property type="project" value="UniProtKB-UniRule"/>
</dbReference>
<dbReference type="PANTHER" id="PTHR12930">
    <property type="entry name" value="ZINC FINGER PROTEIN 183"/>
    <property type="match status" value="1"/>
</dbReference>
<dbReference type="InterPro" id="IPR013083">
    <property type="entry name" value="Znf_RING/FYVE/PHD"/>
</dbReference>
<keyword evidence="4 5" id="KW-0862">Zinc</keyword>
<dbReference type="SUPFAM" id="SSF57850">
    <property type="entry name" value="RING/U-box"/>
    <property type="match status" value="1"/>
</dbReference>
<evidence type="ECO:0000256" key="1">
    <source>
        <dbReference type="ARBA" id="ARBA00009161"/>
    </source>
</evidence>
<dbReference type="SUPFAM" id="SSF90229">
    <property type="entry name" value="CCCH zinc finger"/>
    <property type="match status" value="1"/>
</dbReference>
<feature type="domain" description="RING-type" evidence="9">
    <location>
        <begin position="214"/>
        <end position="252"/>
    </location>
</feature>
<evidence type="ECO:0000259" key="9">
    <source>
        <dbReference type="PROSITE" id="PS50089"/>
    </source>
</evidence>
<keyword evidence="6" id="KW-0507">mRNA processing</keyword>
<protein>
    <recommendedName>
        <fullName evidence="6">Pre-mRNA-splicing factor CWC24</fullName>
    </recommendedName>
</protein>
<feature type="compositionally biased region" description="Basic residues" evidence="8">
    <location>
        <begin position="1"/>
        <end position="15"/>
    </location>
</feature>
<keyword evidence="6" id="KW-0539">Nucleus</keyword>
<dbReference type="InterPro" id="IPR018957">
    <property type="entry name" value="Znf_C3HC4_RING-type"/>
</dbReference>
<dbReference type="InterPro" id="IPR017907">
    <property type="entry name" value="Znf_RING_CS"/>
</dbReference>
<evidence type="ECO:0000256" key="2">
    <source>
        <dbReference type="ARBA" id="ARBA00022723"/>
    </source>
</evidence>
<dbReference type="AlphaFoldDB" id="A0AAD5XY79"/>
<keyword evidence="3 5" id="KW-0863">Zinc-finger</keyword>
<dbReference type="InterPro" id="IPR000571">
    <property type="entry name" value="Znf_CCCH"/>
</dbReference>
<dbReference type="SMART" id="SM00356">
    <property type="entry name" value="ZnF_C3H1"/>
    <property type="match status" value="1"/>
</dbReference>
<dbReference type="GO" id="GO:0034247">
    <property type="term" value="P:snoRNA splicing"/>
    <property type="evidence" value="ECO:0007669"/>
    <property type="project" value="TreeGrafter"/>
</dbReference>
<dbReference type="Pfam" id="PF00642">
    <property type="entry name" value="zf-CCCH"/>
    <property type="match status" value="1"/>
</dbReference>
<dbReference type="InterPro" id="IPR036855">
    <property type="entry name" value="Znf_CCCH_sf"/>
</dbReference>
<evidence type="ECO:0000313" key="12">
    <source>
        <dbReference type="Proteomes" id="UP001211065"/>
    </source>
</evidence>
<evidence type="ECO:0000256" key="6">
    <source>
        <dbReference type="RuleBase" id="RU367110"/>
    </source>
</evidence>
<dbReference type="PROSITE" id="PS00518">
    <property type="entry name" value="ZF_RING_1"/>
    <property type="match status" value="1"/>
</dbReference>
<dbReference type="InterPro" id="IPR001841">
    <property type="entry name" value="Znf_RING"/>
</dbReference>
<evidence type="ECO:0000313" key="11">
    <source>
        <dbReference type="EMBL" id="KAJ3225777.1"/>
    </source>
</evidence>